<dbReference type="Pfam" id="PF22725">
    <property type="entry name" value="GFO_IDH_MocA_C3"/>
    <property type="match status" value="1"/>
</dbReference>
<keyword evidence="4" id="KW-1185">Reference proteome</keyword>
<feature type="domain" description="Gfo/Idh/MocA-like oxidoreductase N-terminal" evidence="1">
    <location>
        <begin position="7"/>
        <end position="126"/>
    </location>
</feature>
<dbReference type="PANTHER" id="PTHR43708:SF8">
    <property type="entry name" value="OXIDOREDUCTASE"/>
    <property type="match status" value="1"/>
</dbReference>
<dbReference type="SUPFAM" id="SSF55347">
    <property type="entry name" value="Glyceraldehyde-3-phosphate dehydrogenase-like, C-terminal domain"/>
    <property type="match status" value="1"/>
</dbReference>
<feature type="domain" description="GFO/IDH/MocA-like oxidoreductase" evidence="2">
    <location>
        <begin position="136"/>
        <end position="255"/>
    </location>
</feature>
<dbReference type="RefSeq" id="WP_041066385.1">
    <property type="nucleotide sequence ID" value="NZ_JXAL01000027.1"/>
</dbReference>
<sequence>MSAQPLKVIQVGIGAWGYSWIPVIIDSPDWELVAVVDLNKDQLAKASAEYDIPAERTFTSLSDALKVVQADAAVVTTPPQFHAPVVNEALELGLHAIVEKPLADTVEASKSMIETSKRTGKFLMVSQNYRFKRATRTVREVIKSGVIGKVGNIFINFHKAPVFDGYRSTMDEPVITDMSIHHFDQIRSVTGLNPVSVTAASWNPEWSWFKGNAVAQVRFELSNGTRVLYNANWVSTGSTTTWDGDWNIQGSEGEVYWSNNKVVVRTNDLYKTVFMKGAVEVNGELHYDLVHMDFEERLGSLHEFAEAIRENRQPETAGEDNLYSVSMVLGALESIRTGKEVSIKQLLGE</sequence>
<dbReference type="InterPro" id="IPR036291">
    <property type="entry name" value="NAD(P)-bd_dom_sf"/>
</dbReference>
<dbReference type="PANTHER" id="PTHR43708">
    <property type="entry name" value="CONSERVED EXPRESSED OXIDOREDUCTASE (EUROFUNG)"/>
    <property type="match status" value="1"/>
</dbReference>
<evidence type="ECO:0000313" key="4">
    <source>
        <dbReference type="Proteomes" id="UP000054526"/>
    </source>
</evidence>
<protein>
    <recommendedName>
        <fullName evidence="5">Oxidoreductase</fullName>
    </recommendedName>
</protein>
<reference evidence="3 4" key="1">
    <citation type="submission" date="2014-12" db="EMBL/GenBank/DDBJ databases">
        <title>Draft genome sequence of Cohnella kolymensis strain B-2846.</title>
        <authorList>
            <person name="Karlyshev A.V."/>
            <person name="Kudryashova E.B."/>
        </authorList>
    </citation>
    <scope>NUCLEOTIDE SEQUENCE [LARGE SCALE GENOMIC DNA]</scope>
    <source>
        <strain evidence="3 4">VKM B-2846</strain>
    </source>
</reference>
<proteinExistence type="predicted"/>
<dbReference type="Pfam" id="PF01408">
    <property type="entry name" value="GFO_IDH_MocA"/>
    <property type="match status" value="1"/>
</dbReference>
<evidence type="ECO:0000259" key="1">
    <source>
        <dbReference type="Pfam" id="PF01408"/>
    </source>
</evidence>
<dbReference type="SUPFAM" id="SSF51735">
    <property type="entry name" value="NAD(P)-binding Rossmann-fold domains"/>
    <property type="match status" value="1"/>
</dbReference>
<evidence type="ECO:0008006" key="5">
    <source>
        <dbReference type="Google" id="ProtNLM"/>
    </source>
</evidence>
<dbReference type="Gene3D" id="3.40.50.720">
    <property type="entry name" value="NAD(P)-binding Rossmann-like Domain"/>
    <property type="match status" value="1"/>
</dbReference>
<evidence type="ECO:0000259" key="2">
    <source>
        <dbReference type="Pfam" id="PF22725"/>
    </source>
</evidence>
<dbReference type="InterPro" id="IPR055170">
    <property type="entry name" value="GFO_IDH_MocA-like_dom"/>
</dbReference>
<accession>A0ABR5A0U1</accession>
<name>A0ABR5A0U1_9BACL</name>
<gene>
    <name evidence="3" type="ORF">SD71_18125</name>
</gene>
<evidence type="ECO:0000313" key="3">
    <source>
        <dbReference type="EMBL" id="KIL34682.1"/>
    </source>
</evidence>
<dbReference type="Proteomes" id="UP000054526">
    <property type="component" value="Unassembled WGS sequence"/>
</dbReference>
<organism evidence="3 4">
    <name type="scientific">Cohnella kolymensis</name>
    <dbReference type="NCBI Taxonomy" id="1590652"/>
    <lineage>
        <taxon>Bacteria</taxon>
        <taxon>Bacillati</taxon>
        <taxon>Bacillota</taxon>
        <taxon>Bacilli</taxon>
        <taxon>Bacillales</taxon>
        <taxon>Paenibacillaceae</taxon>
        <taxon>Cohnella</taxon>
    </lineage>
</organism>
<dbReference type="EMBL" id="JXAL01000027">
    <property type="protein sequence ID" value="KIL34682.1"/>
    <property type="molecule type" value="Genomic_DNA"/>
</dbReference>
<dbReference type="Gene3D" id="3.30.360.10">
    <property type="entry name" value="Dihydrodipicolinate Reductase, domain 2"/>
    <property type="match status" value="1"/>
</dbReference>
<comment type="caution">
    <text evidence="3">The sequence shown here is derived from an EMBL/GenBank/DDBJ whole genome shotgun (WGS) entry which is preliminary data.</text>
</comment>
<dbReference type="InterPro" id="IPR051317">
    <property type="entry name" value="Gfo/Idh/MocA_oxidoreduct"/>
</dbReference>
<dbReference type="InterPro" id="IPR000683">
    <property type="entry name" value="Gfo/Idh/MocA-like_OxRdtase_N"/>
</dbReference>